<sequence length="113" mass="11491">MSSSKKIAAALVFAGGLVVTCTGVTNAFDGRNPGACNRDLLGNYSCSQHIKGEVPEDGVIPHHETCVPVQPLTLPAVWGSGTTQLGPKVTCSATTTGAADEADGVLETVGLPR</sequence>
<proteinExistence type="predicted"/>
<keyword evidence="3" id="KW-1185">Reference proteome</keyword>
<accession>A0ABV5MYH1</accession>
<feature type="signal peptide" evidence="1">
    <location>
        <begin position="1"/>
        <end position="27"/>
    </location>
</feature>
<protein>
    <recommendedName>
        <fullName evidence="4">Lipoprotein</fullName>
    </recommendedName>
</protein>
<gene>
    <name evidence="2" type="ORF">ACFF45_10240</name>
</gene>
<keyword evidence="1" id="KW-0732">Signal</keyword>
<evidence type="ECO:0000256" key="1">
    <source>
        <dbReference type="SAM" id="SignalP"/>
    </source>
</evidence>
<dbReference type="Proteomes" id="UP001589709">
    <property type="component" value="Unassembled WGS sequence"/>
</dbReference>
<evidence type="ECO:0000313" key="2">
    <source>
        <dbReference type="EMBL" id="MFB9463070.1"/>
    </source>
</evidence>
<dbReference type="EMBL" id="JBHMCY010000014">
    <property type="protein sequence ID" value="MFB9463070.1"/>
    <property type="molecule type" value="Genomic_DNA"/>
</dbReference>
<name>A0ABV5MYH1_9ACTN</name>
<comment type="caution">
    <text evidence="2">The sequence shown here is derived from an EMBL/GenBank/DDBJ whole genome shotgun (WGS) entry which is preliminary data.</text>
</comment>
<reference evidence="2 3" key="1">
    <citation type="submission" date="2024-09" db="EMBL/GenBank/DDBJ databases">
        <authorList>
            <person name="Sun Q."/>
            <person name="Mori K."/>
        </authorList>
    </citation>
    <scope>NUCLEOTIDE SEQUENCE [LARGE SCALE GENOMIC DNA]</scope>
    <source>
        <strain evidence="2 3">JCM 6917</strain>
    </source>
</reference>
<dbReference type="RefSeq" id="WP_381344864.1">
    <property type="nucleotide sequence ID" value="NZ_JBHMCY010000014.1"/>
</dbReference>
<evidence type="ECO:0008006" key="4">
    <source>
        <dbReference type="Google" id="ProtNLM"/>
    </source>
</evidence>
<organism evidence="2 3">
    <name type="scientific">Streptomyces cinereospinus</name>
    <dbReference type="NCBI Taxonomy" id="285561"/>
    <lineage>
        <taxon>Bacteria</taxon>
        <taxon>Bacillati</taxon>
        <taxon>Actinomycetota</taxon>
        <taxon>Actinomycetes</taxon>
        <taxon>Kitasatosporales</taxon>
        <taxon>Streptomycetaceae</taxon>
        <taxon>Streptomyces</taxon>
    </lineage>
</organism>
<feature type="chain" id="PRO_5046633445" description="Lipoprotein" evidence="1">
    <location>
        <begin position="28"/>
        <end position="113"/>
    </location>
</feature>
<evidence type="ECO:0000313" key="3">
    <source>
        <dbReference type="Proteomes" id="UP001589709"/>
    </source>
</evidence>